<name>A0A1Y5PJ25_9MYCO</name>
<dbReference type="EMBL" id="FLQS01000056">
    <property type="protein sequence ID" value="SBS78737.1"/>
    <property type="molecule type" value="Genomic_DNA"/>
</dbReference>
<dbReference type="AlphaFoldDB" id="A0A1Y5PJ25"/>
<evidence type="ECO:0000313" key="3">
    <source>
        <dbReference type="EMBL" id="SBS78737.1"/>
    </source>
</evidence>
<keyword evidence="2" id="KW-0812">Transmembrane</keyword>
<keyword evidence="2" id="KW-0472">Membrane</keyword>
<feature type="compositionally biased region" description="Basic and acidic residues" evidence="1">
    <location>
        <begin position="192"/>
        <end position="201"/>
    </location>
</feature>
<reference evidence="3" key="1">
    <citation type="submission" date="2016-03" db="EMBL/GenBank/DDBJ databases">
        <authorList>
            <person name="Ploux O."/>
        </authorList>
    </citation>
    <scope>NUCLEOTIDE SEQUENCE</scope>
    <source>
        <strain evidence="3">UC10</strain>
    </source>
</reference>
<keyword evidence="2" id="KW-1133">Transmembrane helix</keyword>
<gene>
    <name evidence="3" type="ORF">MHPYR_60225</name>
</gene>
<feature type="transmembrane region" description="Helical" evidence="2">
    <location>
        <begin position="12"/>
        <end position="32"/>
    </location>
</feature>
<evidence type="ECO:0000256" key="1">
    <source>
        <dbReference type="SAM" id="MobiDB-lite"/>
    </source>
</evidence>
<sequence length="201" mass="22972">MSNGWTQSIWAVIGFGVLSSSVASVVFWYLLFRLKPKLEISPQIARAEGKNGQPVYRIKVVNKRRRSAFDITPFVYLDEIKKTVEGENKKNHFLERLTVNGSSSFFLHKYSKRDDDARYARKLLILSDIDGMWDTEQKYSVVIRIFAKDGVSGAIWQDEKRYGVWDCIVDGEFEWGRSLKIKPPKKIGPAETKSEGAESAT</sequence>
<organism evidence="3">
    <name type="scientific">uncultured Mycobacterium sp</name>
    <dbReference type="NCBI Taxonomy" id="171292"/>
    <lineage>
        <taxon>Bacteria</taxon>
        <taxon>Bacillati</taxon>
        <taxon>Actinomycetota</taxon>
        <taxon>Actinomycetes</taxon>
        <taxon>Mycobacteriales</taxon>
        <taxon>Mycobacteriaceae</taxon>
        <taxon>Mycobacterium</taxon>
        <taxon>environmental samples</taxon>
    </lineage>
</organism>
<evidence type="ECO:0000256" key="2">
    <source>
        <dbReference type="SAM" id="Phobius"/>
    </source>
</evidence>
<proteinExistence type="predicted"/>
<feature type="region of interest" description="Disordered" evidence="1">
    <location>
        <begin position="182"/>
        <end position="201"/>
    </location>
</feature>
<accession>A0A1Y5PJ25</accession>
<protein>
    <submittedName>
        <fullName evidence="3">Uncharacterized protein</fullName>
    </submittedName>
</protein>